<reference evidence="2" key="1">
    <citation type="journal article" date="2020" name="Fungal Divers.">
        <title>Resolving the Mortierellaceae phylogeny through synthesis of multi-gene phylogenetics and phylogenomics.</title>
        <authorList>
            <person name="Vandepol N."/>
            <person name="Liber J."/>
            <person name="Desiro A."/>
            <person name="Na H."/>
            <person name="Kennedy M."/>
            <person name="Barry K."/>
            <person name="Grigoriev I.V."/>
            <person name="Miller A.N."/>
            <person name="O'Donnell K."/>
            <person name="Stajich J.E."/>
            <person name="Bonito G."/>
        </authorList>
    </citation>
    <scope>NUCLEOTIDE SEQUENCE</scope>
    <source>
        <strain evidence="2">CK1249</strain>
    </source>
</reference>
<protein>
    <submittedName>
        <fullName evidence="2">Uncharacterized protein</fullName>
    </submittedName>
</protein>
<feature type="compositionally biased region" description="Low complexity" evidence="1">
    <location>
        <begin position="21"/>
        <end position="45"/>
    </location>
</feature>
<proteinExistence type="predicted"/>
<accession>A0A9P6IPR3</accession>
<dbReference type="OrthoDB" id="2445692at2759"/>
<organism evidence="2 3">
    <name type="scientific">Mortierella alpina</name>
    <name type="common">Oleaginous fungus</name>
    <name type="synonym">Mortierella renispora</name>
    <dbReference type="NCBI Taxonomy" id="64518"/>
    <lineage>
        <taxon>Eukaryota</taxon>
        <taxon>Fungi</taxon>
        <taxon>Fungi incertae sedis</taxon>
        <taxon>Mucoromycota</taxon>
        <taxon>Mortierellomycotina</taxon>
        <taxon>Mortierellomycetes</taxon>
        <taxon>Mortierellales</taxon>
        <taxon>Mortierellaceae</taxon>
        <taxon>Mortierella</taxon>
    </lineage>
</organism>
<evidence type="ECO:0000313" key="3">
    <source>
        <dbReference type="Proteomes" id="UP000738359"/>
    </source>
</evidence>
<sequence length="85" mass="9111">PTPSGLFQHQTTTNPAMPFFKSSSASAKNQTASAAATPAQTPRSSMQAIRPKKEQETMTVDQALEMALKKTSYASHAQSTFLPVL</sequence>
<dbReference type="AlphaFoldDB" id="A0A9P6IPR3"/>
<feature type="compositionally biased region" description="Polar residues" evidence="1">
    <location>
        <begin position="1"/>
        <end position="15"/>
    </location>
</feature>
<name>A0A9P6IPR3_MORAP</name>
<dbReference type="Proteomes" id="UP000738359">
    <property type="component" value="Unassembled WGS sequence"/>
</dbReference>
<dbReference type="EMBL" id="JAAAHY010002760">
    <property type="protein sequence ID" value="KAF9943953.1"/>
    <property type="molecule type" value="Genomic_DNA"/>
</dbReference>
<evidence type="ECO:0000256" key="1">
    <source>
        <dbReference type="SAM" id="MobiDB-lite"/>
    </source>
</evidence>
<evidence type="ECO:0000313" key="2">
    <source>
        <dbReference type="EMBL" id="KAF9943953.1"/>
    </source>
</evidence>
<gene>
    <name evidence="2" type="ORF">BGZ70_005223</name>
</gene>
<feature type="region of interest" description="Disordered" evidence="1">
    <location>
        <begin position="1"/>
        <end position="57"/>
    </location>
</feature>
<keyword evidence="3" id="KW-1185">Reference proteome</keyword>
<feature type="non-terminal residue" evidence="2">
    <location>
        <position position="1"/>
    </location>
</feature>
<comment type="caution">
    <text evidence="2">The sequence shown here is derived from an EMBL/GenBank/DDBJ whole genome shotgun (WGS) entry which is preliminary data.</text>
</comment>